<protein>
    <submittedName>
        <fullName evidence="2">Uncharacterized protein</fullName>
    </submittedName>
</protein>
<evidence type="ECO:0000313" key="2">
    <source>
        <dbReference type="EMBL" id="KAJ8982963.1"/>
    </source>
</evidence>
<sequence>MASLLSMKLKPSKSVLENTEELRKKIISQSSLPTTNFSRQRRTRLLGIVHKRNSGGRNCDASPGKATVVNKIQMDDENNRNDKVGTVTNENDSVDVDRGSSGGDIRISSLKRSFSLVGDYGSTSESD</sequence>
<name>A0ABQ9JY10_9CUCU</name>
<proteinExistence type="predicted"/>
<keyword evidence="3" id="KW-1185">Reference proteome</keyword>
<evidence type="ECO:0000313" key="3">
    <source>
        <dbReference type="Proteomes" id="UP001162164"/>
    </source>
</evidence>
<dbReference type="Proteomes" id="UP001162164">
    <property type="component" value="Unassembled WGS sequence"/>
</dbReference>
<gene>
    <name evidence="2" type="ORF">NQ317_005281</name>
</gene>
<feature type="region of interest" description="Disordered" evidence="1">
    <location>
        <begin position="77"/>
        <end position="101"/>
    </location>
</feature>
<reference evidence="2" key="1">
    <citation type="journal article" date="2023" name="Insect Mol. Biol.">
        <title>Genome sequencing provides insights into the evolution of gene families encoding plant cell wall-degrading enzymes in longhorned beetles.</title>
        <authorList>
            <person name="Shin N.R."/>
            <person name="Okamura Y."/>
            <person name="Kirsch R."/>
            <person name="Pauchet Y."/>
        </authorList>
    </citation>
    <scope>NUCLEOTIDE SEQUENCE</scope>
    <source>
        <strain evidence="2">MMC_N1</strain>
    </source>
</reference>
<organism evidence="2 3">
    <name type="scientific">Molorchus minor</name>
    <dbReference type="NCBI Taxonomy" id="1323400"/>
    <lineage>
        <taxon>Eukaryota</taxon>
        <taxon>Metazoa</taxon>
        <taxon>Ecdysozoa</taxon>
        <taxon>Arthropoda</taxon>
        <taxon>Hexapoda</taxon>
        <taxon>Insecta</taxon>
        <taxon>Pterygota</taxon>
        <taxon>Neoptera</taxon>
        <taxon>Endopterygota</taxon>
        <taxon>Coleoptera</taxon>
        <taxon>Polyphaga</taxon>
        <taxon>Cucujiformia</taxon>
        <taxon>Chrysomeloidea</taxon>
        <taxon>Cerambycidae</taxon>
        <taxon>Lamiinae</taxon>
        <taxon>Monochamini</taxon>
        <taxon>Molorchus</taxon>
    </lineage>
</organism>
<dbReference type="EMBL" id="JAPWTJ010000099">
    <property type="protein sequence ID" value="KAJ8982963.1"/>
    <property type="molecule type" value="Genomic_DNA"/>
</dbReference>
<accession>A0ABQ9JY10</accession>
<evidence type="ECO:0000256" key="1">
    <source>
        <dbReference type="SAM" id="MobiDB-lite"/>
    </source>
</evidence>
<comment type="caution">
    <text evidence="2">The sequence shown here is derived from an EMBL/GenBank/DDBJ whole genome shotgun (WGS) entry which is preliminary data.</text>
</comment>